<evidence type="ECO:0000256" key="1">
    <source>
        <dbReference type="SAM" id="MobiDB-lite"/>
    </source>
</evidence>
<organism evidence="2 3">
    <name type="scientific">Hermanssonia centrifuga</name>
    <dbReference type="NCBI Taxonomy" id="98765"/>
    <lineage>
        <taxon>Eukaryota</taxon>
        <taxon>Fungi</taxon>
        <taxon>Dikarya</taxon>
        <taxon>Basidiomycota</taxon>
        <taxon>Agaricomycotina</taxon>
        <taxon>Agaricomycetes</taxon>
        <taxon>Polyporales</taxon>
        <taxon>Meruliaceae</taxon>
        <taxon>Hermanssonia</taxon>
    </lineage>
</organism>
<name>A0A2R6NKH4_9APHY</name>
<protein>
    <recommendedName>
        <fullName evidence="4">Phosphoglycerate mutase-like protein</fullName>
    </recommendedName>
</protein>
<evidence type="ECO:0008006" key="4">
    <source>
        <dbReference type="Google" id="ProtNLM"/>
    </source>
</evidence>
<proteinExistence type="predicted"/>
<dbReference type="GO" id="GO:0005737">
    <property type="term" value="C:cytoplasm"/>
    <property type="evidence" value="ECO:0007669"/>
    <property type="project" value="TreeGrafter"/>
</dbReference>
<gene>
    <name evidence="2" type="ORF">PHLCEN_2v11251</name>
</gene>
<reference evidence="2 3" key="1">
    <citation type="submission" date="2018-02" db="EMBL/GenBank/DDBJ databases">
        <title>Genome sequence of the basidiomycete white-rot fungus Phlebia centrifuga.</title>
        <authorList>
            <person name="Granchi Z."/>
            <person name="Peng M."/>
            <person name="de Vries R.P."/>
            <person name="Hilden K."/>
            <person name="Makela M.R."/>
            <person name="Grigoriev I."/>
            <person name="Riley R."/>
        </authorList>
    </citation>
    <scope>NUCLEOTIDE SEQUENCE [LARGE SCALE GENOMIC DNA]</scope>
    <source>
        <strain evidence="2 3">FBCC195</strain>
    </source>
</reference>
<dbReference type="OrthoDB" id="496981at2759"/>
<dbReference type="InterPro" id="IPR050275">
    <property type="entry name" value="PGM_Phosphatase"/>
</dbReference>
<dbReference type="GO" id="GO:0016791">
    <property type="term" value="F:phosphatase activity"/>
    <property type="evidence" value="ECO:0007669"/>
    <property type="project" value="TreeGrafter"/>
</dbReference>
<dbReference type="EMBL" id="MLYV02001126">
    <property type="protein sequence ID" value="PSR72884.1"/>
    <property type="molecule type" value="Genomic_DNA"/>
</dbReference>
<comment type="caution">
    <text evidence="2">The sequence shown here is derived from an EMBL/GenBank/DDBJ whole genome shotgun (WGS) entry which is preliminary data.</text>
</comment>
<dbReference type="PANTHER" id="PTHR48100">
    <property type="entry name" value="BROAD-SPECIFICITY PHOSPHATASE YOR283W-RELATED"/>
    <property type="match status" value="1"/>
</dbReference>
<accession>A0A2R6NKH4</accession>
<sequence>MLKQSIIPDAPLTALGRQQSAELYRSTKGTIQMTADLLVSSALRRPLSTMIIGYADLIKKLEAEGKKVIVLPQLQEVFGFVCCRNSTTLTSDQCNDLPCDTGSVSLEEALQPHEVLEADPEYAGLDFSELTPDWTSKQGFYACTVSALQARARWNRNWLRSRPERDIVVVAHGDCLRYITEGINSGSAWANAEVREFTFQVDEEHDQRGEAWLVPIKRVAKEGADEPTSSEMTDGRHVPN</sequence>
<evidence type="ECO:0000313" key="3">
    <source>
        <dbReference type="Proteomes" id="UP000186601"/>
    </source>
</evidence>
<feature type="region of interest" description="Disordered" evidence="1">
    <location>
        <begin position="220"/>
        <end position="240"/>
    </location>
</feature>
<dbReference type="InterPro" id="IPR029033">
    <property type="entry name" value="His_PPase_superfam"/>
</dbReference>
<dbReference type="SUPFAM" id="SSF53254">
    <property type="entry name" value="Phosphoglycerate mutase-like"/>
    <property type="match status" value="1"/>
</dbReference>
<dbReference type="PANTHER" id="PTHR48100:SF54">
    <property type="entry name" value="PHOSPHATASE SPAC5H10.03-RELATED"/>
    <property type="match status" value="1"/>
</dbReference>
<dbReference type="Gene3D" id="3.40.50.1240">
    <property type="entry name" value="Phosphoglycerate mutase-like"/>
    <property type="match status" value="1"/>
</dbReference>
<dbReference type="Proteomes" id="UP000186601">
    <property type="component" value="Unassembled WGS sequence"/>
</dbReference>
<dbReference type="AlphaFoldDB" id="A0A2R6NKH4"/>
<evidence type="ECO:0000313" key="2">
    <source>
        <dbReference type="EMBL" id="PSR72884.1"/>
    </source>
</evidence>
<keyword evidence="3" id="KW-1185">Reference proteome</keyword>